<proteinExistence type="predicted"/>
<dbReference type="InterPro" id="IPR000433">
    <property type="entry name" value="Znf_ZZ"/>
</dbReference>
<feature type="compositionally biased region" description="Basic and acidic residues" evidence="6">
    <location>
        <begin position="912"/>
        <end position="925"/>
    </location>
</feature>
<evidence type="ECO:0000256" key="4">
    <source>
        <dbReference type="ARBA" id="ARBA00022837"/>
    </source>
</evidence>
<feature type="compositionally biased region" description="Acidic residues" evidence="6">
    <location>
        <begin position="839"/>
        <end position="850"/>
    </location>
</feature>
<dbReference type="InterPro" id="IPR018247">
    <property type="entry name" value="EF_Hand_1_Ca_BS"/>
</dbReference>
<organism evidence="9 10">
    <name type="scientific">Pleurostoma richardsiae</name>
    <dbReference type="NCBI Taxonomy" id="41990"/>
    <lineage>
        <taxon>Eukaryota</taxon>
        <taxon>Fungi</taxon>
        <taxon>Dikarya</taxon>
        <taxon>Ascomycota</taxon>
        <taxon>Pezizomycotina</taxon>
        <taxon>Sordariomycetes</taxon>
        <taxon>Sordariomycetidae</taxon>
        <taxon>Calosphaeriales</taxon>
        <taxon>Pleurostomataceae</taxon>
        <taxon>Pleurostoma</taxon>
    </lineage>
</organism>
<feature type="region of interest" description="Disordered" evidence="6">
    <location>
        <begin position="394"/>
        <end position="431"/>
    </location>
</feature>
<feature type="compositionally biased region" description="Polar residues" evidence="6">
    <location>
        <begin position="642"/>
        <end position="662"/>
    </location>
</feature>
<dbReference type="SMART" id="SM00291">
    <property type="entry name" value="ZnF_ZZ"/>
    <property type="match status" value="1"/>
</dbReference>
<dbReference type="Gene3D" id="1.10.238.10">
    <property type="entry name" value="EF-hand"/>
    <property type="match status" value="1"/>
</dbReference>
<sequence length="996" mass="111682">MDMSSSSAAVLTRPRLAILTAAAAISVGIYLLQESRTAHNSSSHGGGLHRSNAIRRRHRSSVGEAHHENRRESNASETTSVESHVDENIDVDRPRTGADGETIVPDENDMGNEWWGENSQRAGQNIVSLLFRVSEDNARRNAYVHRGCMCNACGIVPIRGIRYRCANCADFDLCETCESQGLHIKTHIFYKVRIPAPPFGPRQMQPVWYPGDPDTCLRNLPRAFMSRMSRETGFERPELEAFWEQWTYIANTEWREDPDDLGLAMDRKTFERCLVPSGGHRHTAPNLIHDRMFAFYDTNNDDLIGFTEFLHGLSYRKRKDKLRRIFDGYDVDRDGLVNRRDFLRIFRAYYVLYKQMHKDILEGLDDQVMNSTEAHQLVTSRQPLSSLFGREGRVPQADHRPMEGKLYHGNGDVTVSDDKSGVVNEDKTDTGNREEILSNLFNRTNSQSLFIESTLSPTSDHGRSAEESFTQAYFDALLNTPTRVEELPALLIGTSRESDGLFVDDEEQQGNGEDSDDSHESGSSEEDNEANVEIVSNPDQGPEGGASADADAPRTGSSSRRRASERRTSRAPTENEAHARHLALTARRQRAAMDRKSRAAARKKLHERWKRRQFYLDEEEGASPPEGWEPEEDILGGVNGAAESSKTAQHYTLSPRSRSSSKVRFAEDTDDYEIRSNPSTSSRSVPERWGGMDIPDAERDAGKEILYQVTQQAFNELLDVLFKEKEDLAIRAAETRADRDKHRERFESIDLVEEDRKHDPWAPNLPVEQPTETKPTETNKPVAEQTLEELLASSGYTIDPSHAEAAGETAGEAVGQEHELPELEAIGNILEEARNLEEAREEEPVPEPSPEEEHTEAAATATAAAAVYRDPTMPQFRPNSNADLQKPFNVTVPVSSDSESGPSAAPTPGQKSSRDAKGKKAEKKANGTKRSPSPPTPISHSTLVEWKRLDVAEQEAMAQGGWGRLSYEEFESIYQREETGSNRLDYLGTWIDFCIP</sequence>
<feature type="compositionally biased region" description="Acidic residues" evidence="6">
    <location>
        <begin position="502"/>
        <end position="530"/>
    </location>
</feature>
<dbReference type="SMART" id="SM00054">
    <property type="entry name" value="EFh"/>
    <property type="match status" value="2"/>
</dbReference>
<feature type="compositionally biased region" description="Basic and acidic residues" evidence="6">
    <location>
        <begin position="565"/>
        <end position="579"/>
    </location>
</feature>
<feature type="compositionally biased region" description="Basic and acidic residues" evidence="6">
    <location>
        <begin position="394"/>
        <end position="406"/>
    </location>
</feature>
<accession>A0AA38VMR9</accession>
<dbReference type="CDD" id="cd02340">
    <property type="entry name" value="ZZ_NBR1_like"/>
    <property type="match status" value="1"/>
</dbReference>
<evidence type="ECO:0000256" key="6">
    <source>
        <dbReference type="SAM" id="MobiDB-lite"/>
    </source>
</evidence>
<feature type="domain" description="EF-hand" evidence="8">
    <location>
        <begin position="317"/>
        <end position="352"/>
    </location>
</feature>
<feature type="region of interest" description="Disordered" evidence="6">
    <location>
        <begin position="754"/>
        <end position="783"/>
    </location>
</feature>
<evidence type="ECO:0000256" key="2">
    <source>
        <dbReference type="ARBA" id="ARBA00022771"/>
    </source>
</evidence>
<dbReference type="Pfam" id="PF00569">
    <property type="entry name" value="ZZ"/>
    <property type="match status" value="1"/>
</dbReference>
<evidence type="ECO:0000256" key="1">
    <source>
        <dbReference type="ARBA" id="ARBA00022723"/>
    </source>
</evidence>
<feature type="compositionally biased region" description="Basic and acidic residues" evidence="6">
    <location>
        <begin position="416"/>
        <end position="431"/>
    </location>
</feature>
<feature type="domain" description="ZZ-type" evidence="7">
    <location>
        <begin position="145"/>
        <end position="197"/>
    </location>
</feature>
<comment type="caution">
    <text evidence="9">The sequence shown here is derived from an EMBL/GenBank/DDBJ whole genome shotgun (WGS) entry which is preliminary data.</text>
</comment>
<evidence type="ECO:0000313" key="10">
    <source>
        <dbReference type="Proteomes" id="UP001174694"/>
    </source>
</evidence>
<evidence type="ECO:0000256" key="5">
    <source>
        <dbReference type="PROSITE-ProRule" id="PRU00228"/>
    </source>
</evidence>
<dbReference type="AlphaFoldDB" id="A0AA38VMR9"/>
<reference evidence="9" key="1">
    <citation type="submission" date="2022-07" db="EMBL/GenBank/DDBJ databases">
        <title>Fungi with potential for degradation of polypropylene.</title>
        <authorList>
            <person name="Gostincar C."/>
        </authorList>
    </citation>
    <scope>NUCLEOTIDE SEQUENCE</scope>
    <source>
        <strain evidence="9">EXF-13308</strain>
    </source>
</reference>
<dbReference type="SUPFAM" id="SSF47473">
    <property type="entry name" value="EF-hand"/>
    <property type="match status" value="1"/>
</dbReference>
<keyword evidence="2 5" id="KW-0863">Zinc-finger</keyword>
<feature type="compositionally biased region" description="Low complexity" evidence="6">
    <location>
        <begin position="857"/>
        <end position="866"/>
    </location>
</feature>
<keyword evidence="4" id="KW-0106">Calcium</keyword>
<feature type="region of interest" description="Disordered" evidence="6">
    <location>
        <begin position="796"/>
        <end position="942"/>
    </location>
</feature>
<dbReference type="Gene3D" id="3.30.60.90">
    <property type="match status" value="1"/>
</dbReference>
<dbReference type="PROSITE" id="PS50222">
    <property type="entry name" value="EF_HAND_2"/>
    <property type="match status" value="1"/>
</dbReference>
<feature type="compositionally biased region" description="Polar residues" evidence="6">
    <location>
        <begin position="892"/>
        <end position="901"/>
    </location>
</feature>
<dbReference type="Proteomes" id="UP001174694">
    <property type="component" value="Unassembled WGS sequence"/>
</dbReference>
<dbReference type="PANTHER" id="PTHR15090">
    <property type="entry name" value="SEQUESTOSOME 1-RELATED"/>
    <property type="match status" value="1"/>
</dbReference>
<dbReference type="InterPro" id="IPR043145">
    <property type="entry name" value="Znf_ZZ_sf"/>
</dbReference>
<dbReference type="GO" id="GO:0008270">
    <property type="term" value="F:zinc ion binding"/>
    <property type="evidence" value="ECO:0007669"/>
    <property type="project" value="UniProtKB-KW"/>
</dbReference>
<feature type="compositionally biased region" description="Low complexity" evidence="6">
    <location>
        <begin position="766"/>
        <end position="782"/>
    </location>
</feature>
<feature type="compositionally biased region" description="Basic and acidic residues" evidence="6">
    <location>
        <begin position="64"/>
        <end position="74"/>
    </location>
</feature>
<evidence type="ECO:0000259" key="8">
    <source>
        <dbReference type="PROSITE" id="PS50222"/>
    </source>
</evidence>
<dbReference type="InterPro" id="IPR002048">
    <property type="entry name" value="EF_hand_dom"/>
</dbReference>
<dbReference type="PROSITE" id="PS01357">
    <property type="entry name" value="ZF_ZZ_1"/>
    <property type="match status" value="1"/>
</dbReference>
<gene>
    <name evidence="9" type="ORF">NKR23_g2759</name>
</gene>
<feature type="region of interest" description="Disordered" evidence="6">
    <location>
        <begin position="37"/>
        <end position="111"/>
    </location>
</feature>
<feature type="region of interest" description="Disordered" evidence="6">
    <location>
        <begin position="498"/>
        <end position="581"/>
    </location>
</feature>
<evidence type="ECO:0000313" key="9">
    <source>
        <dbReference type="EMBL" id="KAJ9151814.1"/>
    </source>
</evidence>
<dbReference type="InterPro" id="IPR011992">
    <property type="entry name" value="EF-hand-dom_pair"/>
</dbReference>
<keyword evidence="3" id="KW-0862">Zinc</keyword>
<feature type="compositionally biased region" description="Low complexity" evidence="6">
    <location>
        <begin position="803"/>
        <end position="814"/>
    </location>
</feature>
<dbReference type="PROSITE" id="PS50135">
    <property type="entry name" value="ZF_ZZ_2"/>
    <property type="match status" value="1"/>
</dbReference>
<evidence type="ECO:0000259" key="7">
    <source>
        <dbReference type="PROSITE" id="PS50135"/>
    </source>
</evidence>
<keyword evidence="1" id="KW-0479">Metal-binding</keyword>
<dbReference type="GO" id="GO:0005509">
    <property type="term" value="F:calcium ion binding"/>
    <property type="evidence" value="ECO:0007669"/>
    <property type="project" value="InterPro"/>
</dbReference>
<dbReference type="EMBL" id="JANBVO010000005">
    <property type="protein sequence ID" value="KAJ9151814.1"/>
    <property type="molecule type" value="Genomic_DNA"/>
</dbReference>
<dbReference type="PROSITE" id="PS00018">
    <property type="entry name" value="EF_HAND_1"/>
    <property type="match status" value="1"/>
</dbReference>
<evidence type="ECO:0000256" key="3">
    <source>
        <dbReference type="ARBA" id="ARBA00022833"/>
    </source>
</evidence>
<name>A0AA38VMR9_9PEZI</name>
<feature type="region of interest" description="Disordered" evidence="6">
    <location>
        <begin position="616"/>
        <end position="692"/>
    </location>
</feature>
<keyword evidence="10" id="KW-1185">Reference proteome</keyword>
<protein>
    <submittedName>
        <fullName evidence="9">EF hand domain-containing protein</fullName>
    </submittedName>
</protein>
<dbReference type="SUPFAM" id="SSF57850">
    <property type="entry name" value="RING/U-box"/>
    <property type="match status" value="1"/>
</dbReference>
<dbReference type="InterPro" id="IPR052260">
    <property type="entry name" value="Autophagy_Rcpt_SigReg"/>
</dbReference>
<dbReference type="CDD" id="cd00051">
    <property type="entry name" value="EFh"/>
    <property type="match status" value="1"/>
</dbReference>
<feature type="compositionally biased region" description="Basic and acidic residues" evidence="6">
    <location>
        <begin position="83"/>
        <end position="98"/>
    </location>
</feature>